<dbReference type="Proteomes" id="UP000308768">
    <property type="component" value="Unassembled WGS sequence"/>
</dbReference>
<evidence type="ECO:0000313" key="7">
    <source>
        <dbReference type="EMBL" id="TKA28286.1"/>
    </source>
</evidence>
<protein>
    <recommendedName>
        <fullName evidence="6">G protein-coupled receptor GPR1/2/3 C-terminal domain-containing protein</fullName>
    </recommendedName>
</protein>
<dbReference type="InterPro" id="IPR022596">
    <property type="entry name" value="GPR1/2/3_C"/>
</dbReference>
<evidence type="ECO:0000256" key="5">
    <source>
        <dbReference type="SAM" id="Phobius"/>
    </source>
</evidence>
<proteinExistence type="predicted"/>
<evidence type="ECO:0000256" key="4">
    <source>
        <dbReference type="ARBA" id="ARBA00023136"/>
    </source>
</evidence>
<keyword evidence="2 5" id="KW-0812">Transmembrane</keyword>
<name>A0A4U0U1P0_9PEZI</name>
<keyword evidence="4 5" id="KW-0472">Membrane</keyword>
<gene>
    <name evidence="7" type="ORF">B0A49_13721</name>
</gene>
<dbReference type="SUPFAM" id="SSF81321">
    <property type="entry name" value="Family A G protein-coupled receptor-like"/>
    <property type="match status" value="1"/>
</dbReference>
<keyword evidence="3 5" id="KW-1133">Transmembrane helix</keyword>
<feature type="transmembrane region" description="Helical" evidence="5">
    <location>
        <begin position="59"/>
        <end position="80"/>
    </location>
</feature>
<dbReference type="AlphaFoldDB" id="A0A4U0U1P0"/>
<comment type="caution">
    <text evidence="7">The sequence shown here is derived from an EMBL/GenBank/DDBJ whole genome shotgun (WGS) entry which is preliminary data.</text>
</comment>
<sequence length="189" mass="21780">MTETPMPNLKYFKLQNATYLHSATLSRFLQAQARTLRTVIFEDCWISSQYDTERLTLHYVWIFTVELGTVVTYAILFVYLRRRTHRVPTGFRSTTQKRIDRATKLMVVYPIVYCALTLPLATGRMYSMTHANVVLPMYYYCLAGAFMTSGGWIDALMYAWTRRVLLEESEGKSRSYAGGSTAQSGLMMQ</sequence>
<dbReference type="Pfam" id="PF11970">
    <property type="entry name" value="GPR_Gpa2_C"/>
    <property type="match status" value="1"/>
</dbReference>
<dbReference type="GO" id="GO:0005886">
    <property type="term" value="C:plasma membrane"/>
    <property type="evidence" value="ECO:0007669"/>
    <property type="project" value="TreeGrafter"/>
</dbReference>
<keyword evidence="8" id="KW-1185">Reference proteome</keyword>
<reference evidence="7 8" key="1">
    <citation type="submission" date="2017-03" db="EMBL/GenBank/DDBJ databases">
        <title>Genomes of endolithic fungi from Antarctica.</title>
        <authorList>
            <person name="Coleine C."/>
            <person name="Masonjones S."/>
            <person name="Stajich J.E."/>
        </authorList>
    </citation>
    <scope>NUCLEOTIDE SEQUENCE [LARGE SCALE GENOMIC DNA]</scope>
    <source>
        <strain evidence="7 8">CCFEE 5187</strain>
    </source>
</reference>
<dbReference type="PANTHER" id="PTHR23112">
    <property type="entry name" value="G PROTEIN-COUPLED RECEPTOR 157-RELATED"/>
    <property type="match status" value="1"/>
</dbReference>
<organism evidence="7 8">
    <name type="scientific">Cryomyces minteri</name>
    <dbReference type="NCBI Taxonomy" id="331657"/>
    <lineage>
        <taxon>Eukaryota</taxon>
        <taxon>Fungi</taxon>
        <taxon>Dikarya</taxon>
        <taxon>Ascomycota</taxon>
        <taxon>Pezizomycotina</taxon>
        <taxon>Dothideomycetes</taxon>
        <taxon>Dothideomycetes incertae sedis</taxon>
        <taxon>Cryomyces</taxon>
    </lineage>
</organism>
<feature type="domain" description="G protein-coupled receptor GPR1/2/3 C-terminal" evidence="6">
    <location>
        <begin position="95"/>
        <end position="163"/>
    </location>
</feature>
<dbReference type="OrthoDB" id="100006at2759"/>
<evidence type="ECO:0000256" key="3">
    <source>
        <dbReference type="ARBA" id="ARBA00022989"/>
    </source>
</evidence>
<comment type="subcellular location">
    <subcellularLocation>
        <location evidence="1">Membrane</location>
        <topology evidence="1">Multi-pass membrane protein</topology>
    </subcellularLocation>
</comment>
<accession>A0A4U0U1P0</accession>
<dbReference type="PANTHER" id="PTHR23112:SF37">
    <property type="entry name" value="G PROTEIN-COUPLED RECEPTOR GPR1"/>
    <property type="match status" value="1"/>
</dbReference>
<dbReference type="GO" id="GO:0004930">
    <property type="term" value="F:G protein-coupled receptor activity"/>
    <property type="evidence" value="ECO:0007669"/>
    <property type="project" value="TreeGrafter"/>
</dbReference>
<feature type="transmembrane region" description="Helical" evidence="5">
    <location>
        <begin position="137"/>
        <end position="160"/>
    </location>
</feature>
<evidence type="ECO:0000313" key="8">
    <source>
        <dbReference type="Proteomes" id="UP000308768"/>
    </source>
</evidence>
<evidence type="ECO:0000256" key="2">
    <source>
        <dbReference type="ARBA" id="ARBA00022692"/>
    </source>
</evidence>
<feature type="transmembrane region" description="Helical" evidence="5">
    <location>
        <begin position="101"/>
        <end position="122"/>
    </location>
</feature>
<evidence type="ECO:0000256" key="1">
    <source>
        <dbReference type="ARBA" id="ARBA00004141"/>
    </source>
</evidence>
<dbReference type="Gene3D" id="1.20.1070.10">
    <property type="entry name" value="Rhodopsin 7-helix transmembrane proteins"/>
    <property type="match status" value="1"/>
</dbReference>
<dbReference type="EMBL" id="NAJN01004071">
    <property type="protein sequence ID" value="TKA28286.1"/>
    <property type="molecule type" value="Genomic_DNA"/>
</dbReference>
<evidence type="ECO:0000259" key="6">
    <source>
        <dbReference type="Pfam" id="PF11970"/>
    </source>
</evidence>
<dbReference type="STRING" id="331657.A0A4U0U1P0"/>
<feature type="non-terminal residue" evidence="7">
    <location>
        <position position="189"/>
    </location>
</feature>
<dbReference type="GO" id="GO:0007189">
    <property type="term" value="P:adenylate cyclase-activating G protein-coupled receptor signaling pathway"/>
    <property type="evidence" value="ECO:0007669"/>
    <property type="project" value="TreeGrafter"/>
</dbReference>